<dbReference type="AlphaFoldDB" id="A0AAU8VFS9"/>
<organism evidence="2 3">
    <name type="scientific">Neisseria lactamica</name>
    <dbReference type="NCBI Taxonomy" id="486"/>
    <lineage>
        <taxon>Bacteria</taxon>
        <taxon>Pseudomonadati</taxon>
        <taxon>Pseudomonadota</taxon>
        <taxon>Betaproteobacteria</taxon>
        <taxon>Neisseriales</taxon>
        <taxon>Neisseriaceae</taxon>
        <taxon>Neisseria</taxon>
    </lineage>
</organism>
<evidence type="ECO:0000313" key="2">
    <source>
        <dbReference type="EMBL" id="ARB04730.1"/>
    </source>
</evidence>
<reference evidence="2 3" key="1">
    <citation type="submission" date="2017-03" db="EMBL/GenBank/DDBJ databases">
        <title>N. lactamica Y92-1009 whole genome sequence.</title>
        <authorList>
            <person name="Pandey A.K."/>
            <person name="Read R.C."/>
        </authorList>
    </citation>
    <scope>NUCLEOTIDE SEQUENCE [LARGE SCALE GENOMIC DNA]</scope>
    <source>
        <strain evidence="2 3">Y92-1009</strain>
    </source>
</reference>
<gene>
    <name evidence="2" type="ORF">B2G52_07410</name>
</gene>
<dbReference type="EMBL" id="CP019894">
    <property type="protein sequence ID" value="ARB04730.1"/>
    <property type="molecule type" value="Genomic_DNA"/>
</dbReference>
<feature type="region of interest" description="Disordered" evidence="1">
    <location>
        <begin position="135"/>
        <end position="158"/>
    </location>
</feature>
<name>A0AAU8VFS9_NEILA</name>
<accession>A0AAU8VFS9</accession>
<evidence type="ECO:0000256" key="1">
    <source>
        <dbReference type="SAM" id="MobiDB-lite"/>
    </source>
</evidence>
<sequence length="196" mass="22063">MMKHISAAKLSKLVYTASDHPDPLSEMEEFDRLILLIRKLYQILDGQHILSRVTVCLHYQNRRGLIALEKAAAGCDAAMLRTRRWRIYTQIAERLAGSDGGFTVTAESVSAACPELEGRYLELVRRTAVSFGFAQERGNPAGGREETQSAPDAASGLSGRKPIKINIEAKVERYPAYRPTAALKVTRRRFFWLRNR</sequence>
<dbReference type="Proteomes" id="UP000191249">
    <property type="component" value="Chromosome"/>
</dbReference>
<proteinExistence type="predicted"/>
<evidence type="ECO:0000313" key="3">
    <source>
        <dbReference type="Proteomes" id="UP000191249"/>
    </source>
</evidence>
<protein>
    <submittedName>
        <fullName evidence="2">Amino acid permease</fullName>
    </submittedName>
</protein>